<accession>A0A830GBV7</accession>
<dbReference type="Pfam" id="PF25941">
    <property type="entry name" value="PDDEXK_16"/>
    <property type="match status" value="1"/>
</dbReference>
<gene>
    <name evidence="1" type="ORF">GCM10009021_19570</name>
</gene>
<comment type="caution">
    <text evidence="1">The sequence shown here is derived from an EMBL/GenBank/DDBJ whole genome shotgun (WGS) entry which is preliminary data.</text>
</comment>
<protein>
    <submittedName>
        <fullName evidence="1">Uncharacterized protein</fullName>
    </submittedName>
</protein>
<dbReference type="Proteomes" id="UP000608850">
    <property type="component" value="Unassembled WGS sequence"/>
</dbReference>
<reference evidence="1 2" key="1">
    <citation type="journal article" date="2019" name="Int. J. Syst. Evol. Microbiol.">
        <title>The Global Catalogue of Microorganisms (GCM) 10K type strain sequencing project: providing services to taxonomists for standard genome sequencing and annotation.</title>
        <authorList>
            <consortium name="The Broad Institute Genomics Platform"/>
            <consortium name="The Broad Institute Genome Sequencing Center for Infectious Disease"/>
            <person name="Wu L."/>
            <person name="Ma J."/>
        </authorList>
    </citation>
    <scope>NUCLEOTIDE SEQUENCE [LARGE SCALE GENOMIC DNA]</scope>
    <source>
        <strain evidence="1 2">JCM 16331</strain>
    </source>
</reference>
<evidence type="ECO:0000313" key="1">
    <source>
        <dbReference type="EMBL" id="GGN18634.1"/>
    </source>
</evidence>
<dbReference type="AlphaFoldDB" id="A0A830GBV7"/>
<dbReference type="OrthoDB" id="189742at2157"/>
<dbReference type="InterPro" id="IPR058715">
    <property type="entry name" value="PDDEXK_nuclease-rel"/>
</dbReference>
<proteinExistence type="predicted"/>
<keyword evidence="2" id="KW-1185">Reference proteome</keyword>
<sequence length="124" mass="14187">MPSHRANAHGTACEYVLAEKYDVELDRASWRDGMRAGVPWEFKATAHRHADDTPGNFKIYREYHRRLVEEGGRYGFAVYRIRGTGTEVLKTTTRRASKLPTVRWHGGGEHRGTEQAKLAIEDVF</sequence>
<organism evidence="1 2">
    <name type="scientific">Halarchaeum nitratireducens</name>
    <dbReference type="NCBI Taxonomy" id="489913"/>
    <lineage>
        <taxon>Archaea</taxon>
        <taxon>Methanobacteriati</taxon>
        <taxon>Methanobacteriota</taxon>
        <taxon>Stenosarchaea group</taxon>
        <taxon>Halobacteria</taxon>
        <taxon>Halobacteriales</taxon>
        <taxon>Halobacteriaceae</taxon>
    </lineage>
</organism>
<name>A0A830GBV7_9EURY</name>
<dbReference type="EMBL" id="BMOQ01000005">
    <property type="protein sequence ID" value="GGN18634.1"/>
    <property type="molecule type" value="Genomic_DNA"/>
</dbReference>
<evidence type="ECO:0000313" key="2">
    <source>
        <dbReference type="Proteomes" id="UP000608850"/>
    </source>
</evidence>
<dbReference type="RefSeq" id="WP_188878685.1">
    <property type="nucleotide sequence ID" value="NZ_BMOQ01000005.1"/>
</dbReference>